<sequence>MMKCNTKTMAAIALALALGVAYWALPQLRGSLTTLAVAVSALACPLSMLLMMRGMHSNVDREPAPSQGIEERKPQSGSSS</sequence>
<feature type="compositionally biased region" description="Basic and acidic residues" evidence="1">
    <location>
        <begin position="58"/>
        <end position="74"/>
    </location>
</feature>
<evidence type="ECO:0000256" key="1">
    <source>
        <dbReference type="SAM" id="MobiDB-lite"/>
    </source>
</evidence>
<keyword evidence="2" id="KW-0472">Membrane</keyword>
<feature type="transmembrane region" description="Helical" evidence="2">
    <location>
        <begin position="31"/>
        <end position="51"/>
    </location>
</feature>
<name>A0A1N7RRJ7_9BURK</name>
<dbReference type="EMBL" id="CYGY02000013">
    <property type="protein sequence ID" value="SIT37751.1"/>
    <property type="molecule type" value="Genomic_DNA"/>
</dbReference>
<keyword evidence="4" id="KW-1185">Reference proteome</keyword>
<reference evidence="3" key="1">
    <citation type="submission" date="2016-12" db="EMBL/GenBank/DDBJ databases">
        <authorList>
            <person name="Moulin L."/>
        </authorList>
    </citation>
    <scope>NUCLEOTIDE SEQUENCE [LARGE SCALE GENOMIC DNA]</scope>
    <source>
        <strain evidence="3">STM 7183</strain>
    </source>
</reference>
<accession>A0A1N7RRJ7</accession>
<protein>
    <recommendedName>
        <fullName evidence="5">DUF2933 domain-containing protein</fullName>
    </recommendedName>
</protein>
<dbReference type="InterPro" id="IPR021682">
    <property type="entry name" value="DUF2933"/>
</dbReference>
<evidence type="ECO:0000256" key="2">
    <source>
        <dbReference type="SAM" id="Phobius"/>
    </source>
</evidence>
<keyword evidence="2" id="KW-1133">Transmembrane helix</keyword>
<comment type="caution">
    <text evidence="3">The sequence shown here is derived from an EMBL/GenBank/DDBJ whole genome shotgun (WGS) entry which is preliminary data.</text>
</comment>
<evidence type="ECO:0000313" key="3">
    <source>
        <dbReference type="EMBL" id="SIT37751.1"/>
    </source>
</evidence>
<evidence type="ECO:0000313" key="4">
    <source>
        <dbReference type="Proteomes" id="UP000195569"/>
    </source>
</evidence>
<gene>
    <name evidence="3" type="ORF">BN2476_130083</name>
</gene>
<proteinExistence type="predicted"/>
<feature type="region of interest" description="Disordered" evidence="1">
    <location>
        <begin position="57"/>
        <end position="80"/>
    </location>
</feature>
<dbReference type="Proteomes" id="UP000195569">
    <property type="component" value="Unassembled WGS sequence"/>
</dbReference>
<keyword evidence="2" id="KW-0812">Transmembrane</keyword>
<dbReference type="AlphaFoldDB" id="A0A1N7RRJ7"/>
<evidence type="ECO:0008006" key="5">
    <source>
        <dbReference type="Google" id="ProtNLM"/>
    </source>
</evidence>
<organism evidence="3 4">
    <name type="scientific">Paraburkholderia piptadeniae</name>
    <dbReference type="NCBI Taxonomy" id="1701573"/>
    <lineage>
        <taxon>Bacteria</taxon>
        <taxon>Pseudomonadati</taxon>
        <taxon>Pseudomonadota</taxon>
        <taxon>Betaproteobacteria</taxon>
        <taxon>Burkholderiales</taxon>
        <taxon>Burkholderiaceae</taxon>
        <taxon>Paraburkholderia</taxon>
    </lineage>
</organism>
<dbReference type="Pfam" id="PF11666">
    <property type="entry name" value="DUF2933"/>
    <property type="match status" value="1"/>
</dbReference>